<proteinExistence type="predicted"/>
<keyword evidence="2" id="KW-1185">Reference proteome</keyword>
<accession>A0ABW2GRA0</accession>
<organism evidence="1 2">
    <name type="scientific">Catellatospora aurea</name>
    <dbReference type="NCBI Taxonomy" id="1337874"/>
    <lineage>
        <taxon>Bacteria</taxon>
        <taxon>Bacillati</taxon>
        <taxon>Actinomycetota</taxon>
        <taxon>Actinomycetes</taxon>
        <taxon>Micromonosporales</taxon>
        <taxon>Micromonosporaceae</taxon>
        <taxon>Catellatospora</taxon>
    </lineage>
</organism>
<protein>
    <submittedName>
        <fullName evidence="1">Uncharacterized protein</fullName>
    </submittedName>
</protein>
<dbReference type="RefSeq" id="WP_376804426.1">
    <property type="nucleotide sequence ID" value="NZ_JBHTAC010000001.1"/>
</dbReference>
<reference evidence="2" key="1">
    <citation type="journal article" date="2019" name="Int. J. Syst. Evol. Microbiol.">
        <title>The Global Catalogue of Microorganisms (GCM) 10K type strain sequencing project: providing services to taxonomists for standard genome sequencing and annotation.</title>
        <authorList>
            <consortium name="The Broad Institute Genomics Platform"/>
            <consortium name="The Broad Institute Genome Sequencing Center for Infectious Disease"/>
            <person name="Wu L."/>
            <person name="Ma J."/>
        </authorList>
    </citation>
    <scope>NUCLEOTIDE SEQUENCE [LARGE SCALE GENOMIC DNA]</scope>
    <source>
        <strain evidence="2">CGMCC 1.9106</strain>
    </source>
</reference>
<evidence type="ECO:0000313" key="2">
    <source>
        <dbReference type="Proteomes" id="UP001596392"/>
    </source>
</evidence>
<gene>
    <name evidence="1" type="ORF">ACFQO7_00375</name>
</gene>
<sequence length="103" mass="11464">MLIEAEHIARTVLLSSTGPDLAAEVWACRTLAARTPGYRSRLVSALLRLERVTDSPDTRLRLAEEAVANARQIDPVQDHHATDMLIWALYALQRNLHDPIPAS</sequence>
<evidence type="ECO:0000313" key="1">
    <source>
        <dbReference type="EMBL" id="MFC7240921.1"/>
    </source>
</evidence>
<comment type="caution">
    <text evidence="1">The sequence shown here is derived from an EMBL/GenBank/DDBJ whole genome shotgun (WGS) entry which is preliminary data.</text>
</comment>
<dbReference type="Proteomes" id="UP001596392">
    <property type="component" value="Unassembled WGS sequence"/>
</dbReference>
<name>A0ABW2GRA0_9ACTN</name>
<dbReference type="EMBL" id="JBHTAC010000001">
    <property type="protein sequence ID" value="MFC7240921.1"/>
    <property type="molecule type" value="Genomic_DNA"/>
</dbReference>